<feature type="coiled-coil region" evidence="4">
    <location>
        <begin position="186"/>
        <end position="379"/>
    </location>
</feature>
<dbReference type="InterPro" id="IPR043936">
    <property type="entry name" value="HOOK_N"/>
</dbReference>
<dbReference type="SUPFAM" id="SSF116907">
    <property type="entry name" value="Hook domain"/>
    <property type="match status" value="1"/>
</dbReference>
<organism evidence="7 8">
    <name type="scientific">Cinara cedri</name>
    <dbReference type="NCBI Taxonomy" id="506608"/>
    <lineage>
        <taxon>Eukaryota</taxon>
        <taxon>Metazoa</taxon>
        <taxon>Ecdysozoa</taxon>
        <taxon>Arthropoda</taxon>
        <taxon>Hexapoda</taxon>
        <taxon>Insecta</taxon>
        <taxon>Pterygota</taxon>
        <taxon>Neoptera</taxon>
        <taxon>Paraneoptera</taxon>
        <taxon>Hemiptera</taxon>
        <taxon>Sternorrhyncha</taxon>
        <taxon>Aphidomorpha</taxon>
        <taxon>Aphidoidea</taxon>
        <taxon>Aphididae</taxon>
        <taxon>Lachninae</taxon>
        <taxon>Cinara</taxon>
    </lineage>
</organism>
<dbReference type="GO" id="GO:0031122">
    <property type="term" value="P:cytoplasmic microtubule organization"/>
    <property type="evidence" value="ECO:0007669"/>
    <property type="project" value="TreeGrafter"/>
</dbReference>
<dbReference type="AlphaFoldDB" id="A0A5E4MFU8"/>
<keyword evidence="3 4" id="KW-0175">Coiled coil</keyword>
<dbReference type="Proteomes" id="UP000325440">
    <property type="component" value="Unassembled WGS sequence"/>
</dbReference>
<accession>A0A5E4MFU8</accession>
<dbReference type="GO" id="GO:0030705">
    <property type="term" value="P:cytoskeleton-dependent intracellular transport"/>
    <property type="evidence" value="ECO:0007669"/>
    <property type="project" value="InterPro"/>
</dbReference>
<feature type="coiled-coil region" evidence="4">
    <location>
        <begin position="930"/>
        <end position="957"/>
    </location>
</feature>
<evidence type="ECO:0000256" key="2">
    <source>
        <dbReference type="ARBA" id="ARBA00022490"/>
    </source>
</evidence>
<reference evidence="7 8" key="1">
    <citation type="submission" date="2019-08" db="EMBL/GenBank/DDBJ databases">
        <authorList>
            <person name="Alioto T."/>
            <person name="Alioto T."/>
            <person name="Gomez Garrido J."/>
        </authorList>
    </citation>
    <scope>NUCLEOTIDE SEQUENCE [LARGE SCALE GENOMIC DNA]</scope>
</reference>
<sequence length="1107" mass="128918">MFECLIMDLMLTEKEEFMQEHLVVWLQSCLDQPDKLTIYDDLIDGTLIYEVLLLIDPEPLYHGIVSGKNDQSIRIQNINCILKNIKMLYEEELGQVILTMPDCLRLGREPFSKSSFEDMKLLLLLLLGCAVQCPNKESFIERIKTLPIESQHALVHYIKQITESQQIVITQENAEQLTTDLMISHIRQLVKERDQYLQMWTELEEKRFSNSKPIETNLITSISSCGDNQNYALELADWKAKLRKFRHELEEKTESLSEAKEELEQTNITVVKLKEELQQIKVDARSAKAYRDEVDALREKASNYEHLETEIKKYKQKLGDLDYYKSREEELTQNNLLLQETRETLEEQLVKFRRRASQIQDMESQLLHLKQTINTMTLERDAHLRKIDELIHENAQLDLLNKSFQCNESFNKDNDSDNFFEHIGSKDNSLCEQLSTSAQSHALRLELENKKLTSTIECLQENMRHQNNEIILELEKDKKLLSLQLEEIENSRNRVQQHCTSIENELSNIKHEYKKLIEINEILKIKIEIKTEEFEKMKRENKKLEIEIKENNSLHSNEKSDLVQGLELKNSNLERDITKLKGTLDNKLEEIDNLTSEIDMLNKEKEILNKNLDENDKQICRLRFIENEFHDLKSKYTVEVAAAKAIQDDLVSEKRKSQQIMDNLDKLGLALDQSAKPENVLDQIVSSPEVVKAVREKITQDTNMFHEIKTLNVAQMEVDLTSLKSKVHSLNSQHTALQLANTQLAAEKEEAQKELESTNLAFSKLQTLHNQLTIEYEEQLKQKDSLKNDLKEARFSLKEKLTQLKSVESKLKRENEQLKADLITVKHLPAEHAKLKDDFRALFTVNEKLKTDLRNGLDTKELIESHEKEMEILKSKLTDSNARYMVLQQMTSTFVEDRRSLMEHVTMLITQYHELLTQSLEDKEQYHLEEKNNADKLNHLSRQKEKLEEKIMDHYKKLNSCSITKKKTFGSTWIRKVKKAGTELMNKSRISWHEDMVRRGIDSDTSLDLDDNQSNHHEYSDNLSSLGTPGTRQTLYLSGEENDGEEGPIIASHSLSNSPLTSSYRNEHKLSSANDDEAKDNSSNSTMRSNKTLLTKEDSNWYEYGCV</sequence>
<evidence type="ECO:0000256" key="5">
    <source>
        <dbReference type="SAM" id="MobiDB-lite"/>
    </source>
</evidence>
<evidence type="ECO:0000256" key="1">
    <source>
        <dbReference type="ARBA" id="ARBA00004496"/>
    </source>
</evidence>
<comment type="subcellular location">
    <subcellularLocation>
        <location evidence="1">Cytoplasm</location>
    </subcellularLocation>
</comment>
<evidence type="ECO:0000313" key="8">
    <source>
        <dbReference type="Proteomes" id="UP000325440"/>
    </source>
</evidence>
<proteinExistence type="predicted"/>
<evidence type="ECO:0000256" key="3">
    <source>
        <dbReference type="ARBA" id="ARBA00023054"/>
    </source>
</evidence>
<dbReference type="GO" id="GO:0005737">
    <property type="term" value="C:cytoplasm"/>
    <property type="evidence" value="ECO:0007669"/>
    <property type="project" value="UniProtKB-SubCell"/>
</dbReference>
<dbReference type="GO" id="GO:0008017">
    <property type="term" value="F:microtubule binding"/>
    <property type="evidence" value="ECO:0007669"/>
    <property type="project" value="TreeGrafter"/>
</dbReference>
<dbReference type="GO" id="GO:0005813">
    <property type="term" value="C:centrosome"/>
    <property type="evidence" value="ECO:0007669"/>
    <property type="project" value="TreeGrafter"/>
</dbReference>
<feature type="coiled-coil region" evidence="4">
    <location>
        <begin position="713"/>
        <end position="821"/>
    </location>
</feature>
<dbReference type="Pfam" id="PF19047">
    <property type="entry name" value="HOOK_N"/>
    <property type="match status" value="1"/>
</dbReference>
<dbReference type="PANTHER" id="PTHR18947">
    <property type="entry name" value="HOOK PROTEINS"/>
    <property type="match status" value="1"/>
</dbReference>
<keyword evidence="2" id="KW-0963">Cytoplasm</keyword>
<dbReference type="GO" id="GO:0051959">
    <property type="term" value="F:dynein light intermediate chain binding"/>
    <property type="evidence" value="ECO:0007669"/>
    <property type="project" value="TreeGrafter"/>
</dbReference>
<feature type="coiled-coil region" evidence="4">
    <location>
        <begin position="442"/>
        <end position="618"/>
    </location>
</feature>
<name>A0A5E4MFU8_9HEMI</name>
<feature type="compositionally biased region" description="Polar residues" evidence="5">
    <location>
        <begin position="1081"/>
        <end position="1091"/>
    </location>
</feature>
<evidence type="ECO:0000313" key="7">
    <source>
        <dbReference type="EMBL" id="VVC28167.1"/>
    </source>
</evidence>
<dbReference type="Gene3D" id="1.10.418.10">
    <property type="entry name" value="Calponin-like domain"/>
    <property type="match status" value="1"/>
</dbReference>
<feature type="region of interest" description="Disordered" evidence="5">
    <location>
        <begin position="1004"/>
        <end position="1091"/>
    </location>
</feature>
<feature type="compositionally biased region" description="Low complexity" evidence="5">
    <location>
        <begin position="1052"/>
        <end position="1063"/>
    </location>
</feature>
<dbReference type="EMBL" id="CABPRJ010000478">
    <property type="protein sequence ID" value="VVC28167.1"/>
    <property type="molecule type" value="Genomic_DNA"/>
</dbReference>
<evidence type="ECO:0000259" key="6">
    <source>
        <dbReference type="Pfam" id="PF19047"/>
    </source>
</evidence>
<dbReference type="OrthoDB" id="10254988at2759"/>
<keyword evidence="8" id="KW-1185">Reference proteome</keyword>
<feature type="compositionally biased region" description="Polar residues" evidence="5">
    <location>
        <begin position="1021"/>
        <end position="1036"/>
    </location>
</feature>
<evidence type="ECO:0000256" key="4">
    <source>
        <dbReference type="SAM" id="Coils"/>
    </source>
</evidence>
<dbReference type="PANTHER" id="PTHR18947:SF28">
    <property type="entry name" value="GIRDIN, ISOFORM A"/>
    <property type="match status" value="1"/>
</dbReference>
<protein>
    <submittedName>
        <fullName evidence="7">Hook-related protein family</fullName>
    </submittedName>
</protein>
<dbReference type="CDD" id="cd22223">
    <property type="entry name" value="HkD_HkRP"/>
    <property type="match status" value="1"/>
</dbReference>
<gene>
    <name evidence="7" type="ORF">CINCED_3A000638</name>
</gene>
<feature type="domain" description="HOOK N-terminal" evidence="6">
    <location>
        <begin position="20"/>
        <end position="158"/>
    </location>
</feature>
<dbReference type="InterPro" id="IPR036872">
    <property type="entry name" value="CH_dom_sf"/>
</dbReference>